<accession>A0A830EJZ6</accession>
<dbReference type="RefSeq" id="WP_188787578.1">
    <property type="nucleotide sequence ID" value="NZ_BMOC01000015.1"/>
</dbReference>
<dbReference type="AlphaFoldDB" id="A0A830EJZ6"/>
<feature type="compositionally biased region" description="Basic and acidic residues" evidence="1">
    <location>
        <begin position="130"/>
        <end position="140"/>
    </location>
</feature>
<feature type="region of interest" description="Disordered" evidence="1">
    <location>
        <begin position="97"/>
        <end position="183"/>
    </location>
</feature>
<dbReference type="Pfam" id="PF25256">
    <property type="entry name" value="DUF7857"/>
    <property type="match status" value="1"/>
</dbReference>
<reference evidence="3" key="2">
    <citation type="submission" date="2020-09" db="EMBL/GenBank/DDBJ databases">
        <authorList>
            <person name="Sun Q."/>
            <person name="Ohkuma M."/>
        </authorList>
    </citation>
    <scope>NUCLEOTIDE SEQUENCE</scope>
    <source>
        <strain evidence="3">JCM 14359</strain>
    </source>
</reference>
<feature type="compositionally biased region" description="Low complexity" evidence="1">
    <location>
        <begin position="97"/>
        <end position="106"/>
    </location>
</feature>
<gene>
    <name evidence="3" type="ORF">GCM10008995_23180</name>
</gene>
<dbReference type="InterPro" id="IPR057179">
    <property type="entry name" value="DUF7857"/>
</dbReference>
<proteinExistence type="predicted"/>
<dbReference type="InterPro" id="IPR058393">
    <property type="entry name" value="DUF8080"/>
</dbReference>
<protein>
    <recommendedName>
        <fullName evidence="2">DUF8080 domain-containing protein</fullName>
    </recommendedName>
</protein>
<dbReference type="Proteomes" id="UP000653099">
    <property type="component" value="Unassembled WGS sequence"/>
</dbReference>
<dbReference type="OrthoDB" id="193731at2157"/>
<organism evidence="3 4">
    <name type="scientific">Halobellus salinus</name>
    <dbReference type="NCBI Taxonomy" id="931585"/>
    <lineage>
        <taxon>Archaea</taxon>
        <taxon>Methanobacteriati</taxon>
        <taxon>Methanobacteriota</taxon>
        <taxon>Stenosarchaea group</taxon>
        <taxon>Halobacteria</taxon>
        <taxon>Halobacteriales</taxon>
        <taxon>Haloferacaceae</taxon>
        <taxon>Halobellus</taxon>
    </lineage>
</organism>
<evidence type="ECO:0000259" key="2">
    <source>
        <dbReference type="Pfam" id="PF26296"/>
    </source>
</evidence>
<evidence type="ECO:0000313" key="4">
    <source>
        <dbReference type="Proteomes" id="UP000653099"/>
    </source>
</evidence>
<evidence type="ECO:0000313" key="3">
    <source>
        <dbReference type="EMBL" id="GGJ12692.1"/>
    </source>
</evidence>
<feature type="region of interest" description="Disordered" evidence="1">
    <location>
        <begin position="256"/>
        <end position="302"/>
    </location>
</feature>
<feature type="compositionally biased region" description="Low complexity" evidence="1">
    <location>
        <begin position="258"/>
        <end position="271"/>
    </location>
</feature>
<feature type="region of interest" description="Disordered" evidence="1">
    <location>
        <begin position="1"/>
        <end position="22"/>
    </location>
</feature>
<feature type="domain" description="DUF8080" evidence="2">
    <location>
        <begin position="187"/>
        <end position="258"/>
    </location>
</feature>
<keyword evidence="4" id="KW-1185">Reference proteome</keyword>
<evidence type="ECO:0000256" key="1">
    <source>
        <dbReference type="SAM" id="MobiDB-lite"/>
    </source>
</evidence>
<dbReference type="EMBL" id="BMOC01000015">
    <property type="protein sequence ID" value="GGJ12692.1"/>
    <property type="molecule type" value="Genomic_DNA"/>
</dbReference>
<feature type="region of interest" description="Disordered" evidence="1">
    <location>
        <begin position="53"/>
        <end position="81"/>
    </location>
</feature>
<feature type="compositionally biased region" description="Polar residues" evidence="1">
    <location>
        <begin position="291"/>
        <end position="302"/>
    </location>
</feature>
<reference evidence="3" key="1">
    <citation type="journal article" date="2014" name="Int. J. Syst. Evol. Microbiol.">
        <title>Complete genome sequence of Corynebacterium casei LMG S-19264T (=DSM 44701T), isolated from a smear-ripened cheese.</title>
        <authorList>
            <consortium name="US DOE Joint Genome Institute (JGI-PGF)"/>
            <person name="Walter F."/>
            <person name="Albersmeier A."/>
            <person name="Kalinowski J."/>
            <person name="Ruckert C."/>
        </authorList>
    </citation>
    <scope>NUCLEOTIDE SEQUENCE</scope>
    <source>
        <strain evidence="3">JCM 14359</strain>
    </source>
</reference>
<feature type="compositionally biased region" description="Basic and acidic residues" evidence="1">
    <location>
        <begin position="167"/>
        <end position="180"/>
    </location>
</feature>
<name>A0A830EJZ6_9EURY</name>
<sequence>MAPDSPDASTGSTDARPVRADVTTTATAGGVLVAVTLRNDTAVAVRVRVENDLDGPVLPPRQEGVPAVGWDEDGFSGTVPADSRVGIGYACPTADGDAAEAAPADPGLRSDPDRGVGPVSLDVLGPADADEPRTTDRVSDAVRSLGRATPPADAVPTPPTVNPDAPVADRRARCPDERTDSNLSDVPDSVVAWLDAAETRIERAERLAGATADEAAAVLEGCGVDGVADLPDDLDGDIAALRAVRYRLEDLLGRATTAEPAPVVSPLVAAAGGDTSAGARRLREPEALRTDGTSNSDSGGRR</sequence>
<dbReference type="Pfam" id="PF26296">
    <property type="entry name" value="DUF8080"/>
    <property type="match status" value="1"/>
</dbReference>
<comment type="caution">
    <text evidence="3">The sequence shown here is derived from an EMBL/GenBank/DDBJ whole genome shotgun (WGS) entry which is preliminary data.</text>
</comment>